<evidence type="ECO:0000313" key="1">
    <source>
        <dbReference type="EMBL" id="JAE00737.1"/>
    </source>
</evidence>
<proteinExistence type="predicted"/>
<reference evidence="1" key="1">
    <citation type="submission" date="2014-09" db="EMBL/GenBank/DDBJ databases">
        <authorList>
            <person name="Magalhaes I.L.F."/>
            <person name="Oliveira U."/>
            <person name="Santos F.R."/>
            <person name="Vidigal T.H.D.A."/>
            <person name="Brescovit A.D."/>
            <person name="Santos A.J."/>
        </authorList>
    </citation>
    <scope>NUCLEOTIDE SEQUENCE</scope>
    <source>
        <tissue evidence="1">Shoot tissue taken approximately 20 cm above the soil surface</tissue>
    </source>
</reference>
<accession>A0A0A9EKV8</accession>
<sequence length="45" mass="5250">MVCYINILLRATCFGDIFKFGLWMYIDVSVWIWRPGGRASHTSQP</sequence>
<dbReference type="EMBL" id="GBRH01197159">
    <property type="protein sequence ID" value="JAE00737.1"/>
    <property type="molecule type" value="Transcribed_RNA"/>
</dbReference>
<reference evidence="1" key="2">
    <citation type="journal article" date="2015" name="Data Brief">
        <title>Shoot transcriptome of the giant reed, Arundo donax.</title>
        <authorList>
            <person name="Barrero R.A."/>
            <person name="Guerrero F.D."/>
            <person name="Moolhuijzen P."/>
            <person name="Goolsby J.A."/>
            <person name="Tidwell J."/>
            <person name="Bellgard S.E."/>
            <person name="Bellgard M.I."/>
        </authorList>
    </citation>
    <scope>NUCLEOTIDE SEQUENCE</scope>
    <source>
        <tissue evidence="1">Shoot tissue taken approximately 20 cm above the soil surface</tissue>
    </source>
</reference>
<dbReference type="AlphaFoldDB" id="A0A0A9EKV8"/>
<name>A0A0A9EKV8_ARUDO</name>
<organism evidence="1">
    <name type="scientific">Arundo donax</name>
    <name type="common">Giant reed</name>
    <name type="synonym">Donax arundinaceus</name>
    <dbReference type="NCBI Taxonomy" id="35708"/>
    <lineage>
        <taxon>Eukaryota</taxon>
        <taxon>Viridiplantae</taxon>
        <taxon>Streptophyta</taxon>
        <taxon>Embryophyta</taxon>
        <taxon>Tracheophyta</taxon>
        <taxon>Spermatophyta</taxon>
        <taxon>Magnoliopsida</taxon>
        <taxon>Liliopsida</taxon>
        <taxon>Poales</taxon>
        <taxon>Poaceae</taxon>
        <taxon>PACMAD clade</taxon>
        <taxon>Arundinoideae</taxon>
        <taxon>Arundineae</taxon>
        <taxon>Arundo</taxon>
    </lineage>
</organism>
<protein>
    <submittedName>
        <fullName evidence="1">Uncharacterized protein</fullName>
    </submittedName>
</protein>